<evidence type="ECO:0000256" key="1">
    <source>
        <dbReference type="ARBA" id="ARBA00004162"/>
    </source>
</evidence>
<sequence>MKLRRRSETHEESAMDLAPMLDFVMNLLIFFIIAAAFVHESGIRVNRPAAKTAKPEDKGSIFVAVSANNEIWIDREHVDIRRLRGEIERMKRERPKAAVVVQADRDARAGVLVEVMDQARLAGVADVAIAATPQ</sequence>
<evidence type="ECO:0000256" key="6">
    <source>
        <dbReference type="ARBA" id="ARBA00023136"/>
    </source>
</evidence>
<dbReference type="PANTHER" id="PTHR30558">
    <property type="entry name" value="EXBD MEMBRANE COMPONENT OF PMF-DRIVEN MACROMOLECULE IMPORT SYSTEM"/>
    <property type="match status" value="1"/>
</dbReference>
<dbReference type="Proteomes" id="UP000003704">
    <property type="component" value="Unassembled WGS sequence"/>
</dbReference>
<keyword evidence="7" id="KW-0653">Protein transport</keyword>
<accession>I7ZA96</accession>
<evidence type="ECO:0000256" key="7">
    <source>
        <dbReference type="RuleBase" id="RU003879"/>
    </source>
</evidence>
<comment type="caution">
    <text evidence="9">The sequence shown here is derived from an EMBL/GenBank/DDBJ whole genome shotgun (WGS) entry which is preliminary data.</text>
</comment>
<evidence type="ECO:0000256" key="3">
    <source>
        <dbReference type="ARBA" id="ARBA00022475"/>
    </source>
</evidence>
<dbReference type="GO" id="GO:0005886">
    <property type="term" value="C:plasma membrane"/>
    <property type="evidence" value="ECO:0007669"/>
    <property type="project" value="UniProtKB-SubCell"/>
</dbReference>
<dbReference type="InterPro" id="IPR003400">
    <property type="entry name" value="ExbD"/>
</dbReference>
<comment type="similarity">
    <text evidence="2 7">Belongs to the ExbD/TolR family.</text>
</comment>
<keyword evidence="7" id="KW-0813">Transport</keyword>
<evidence type="ECO:0000313" key="10">
    <source>
        <dbReference type="Proteomes" id="UP000003704"/>
    </source>
</evidence>
<evidence type="ECO:0000256" key="5">
    <source>
        <dbReference type="ARBA" id="ARBA00022989"/>
    </source>
</evidence>
<dbReference type="Gene3D" id="3.30.420.270">
    <property type="match status" value="1"/>
</dbReference>
<evidence type="ECO:0000256" key="8">
    <source>
        <dbReference type="SAM" id="Phobius"/>
    </source>
</evidence>
<evidence type="ECO:0000256" key="2">
    <source>
        <dbReference type="ARBA" id="ARBA00005811"/>
    </source>
</evidence>
<comment type="subcellular location">
    <subcellularLocation>
        <location evidence="1">Cell membrane</location>
        <topology evidence="1">Single-pass membrane protein</topology>
    </subcellularLocation>
    <subcellularLocation>
        <location evidence="7">Cell membrane</location>
        <topology evidence="7">Single-pass type II membrane protein</topology>
    </subcellularLocation>
</comment>
<dbReference type="RefSeq" id="WP_007186914.1">
    <property type="nucleotide sequence ID" value="NZ_AKGD01000003.1"/>
</dbReference>
<keyword evidence="3" id="KW-1003">Cell membrane</keyword>
<keyword evidence="10" id="KW-1185">Reference proteome</keyword>
<dbReference type="GO" id="GO:0015031">
    <property type="term" value="P:protein transport"/>
    <property type="evidence" value="ECO:0007669"/>
    <property type="project" value="UniProtKB-KW"/>
</dbReference>
<keyword evidence="5 8" id="KW-1133">Transmembrane helix</keyword>
<dbReference type="Pfam" id="PF02472">
    <property type="entry name" value="ExbD"/>
    <property type="match status" value="1"/>
</dbReference>
<dbReference type="GO" id="GO:0022857">
    <property type="term" value="F:transmembrane transporter activity"/>
    <property type="evidence" value="ECO:0007669"/>
    <property type="project" value="InterPro"/>
</dbReference>
<keyword evidence="6 8" id="KW-0472">Membrane</keyword>
<dbReference type="STRING" id="1172194.WQQ_39790"/>
<dbReference type="EMBL" id="AKGD01000003">
    <property type="protein sequence ID" value="EIT68784.1"/>
    <property type="molecule type" value="Genomic_DNA"/>
</dbReference>
<proteinExistence type="inferred from homology"/>
<dbReference type="PANTHER" id="PTHR30558:SF13">
    <property type="entry name" value="BIOPOLYMER TRANSPORT PROTEIN EXBD2"/>
    <property type="match status" value="1"/>
</dbReference>
<evidence type="ECO:0000313" key="9">
    <source>
        <dbReference type="EMBL" id="EIT68784.1"/>
    </source>
</evidence>
<gene>
    <name evidence="9" type="ORF">WQQ_39790</name>
</gene>
<keyword evidence="4 7" id="KW-0812">Transmembrane</keyword>
<dbReference type="OrthoDB" id="9793581at2"/>
<organism evidence="9 10">
    <name type="scientific">Hydrocarboniphaga effusa AP103</name>
    <dbReference type="NCBI Taxonomy" id="1172194"/>
    <lineage>
        <taxon>Bacteria</taxon>
        <taxon>Pseudomonadati</taxon>
        <taxon>Pseudomonadota</taxon>
        <taxon>Gammaproteobacteria</taxon>
        <taxon>Nevskiales</taxon>
        <taxon>Nevskiaceae</taxon>
        <taxon>Hydrocarboniphaga</taxon>
    </lineage>
</organism>
<feature type="transmembrane region" description="Helical" evidence="8">
    <location>
        <begin position="20"/>
        <end position="38"/>
    </location>
</feature>
<evidence type="ECO:0008006" key="11">
    <source>
        <dbReference type="Google" id="ProtNLM"/>
    </source>
</evidence>
<reference evidence="9 10" key="1">
    <citation type="journal article" date="2012" name="J. Bacteriol.">
        <title>Genome Sequence of n-Alkane-Degrading Hydrocarboniphaga effusa Strain AP103T (ATCC BAA-332T).</title>
        <authorList>
            <person name="Chang H.K."/>
            <person name="Zylstra G.J."/>
            <person name="Chae J.C."/>
        </authorList>
    </citation>
    <scope>NUCLEOTIDE SEQUENCE [LARGE SCALE GENOMIC DNA]</scope>
    <source>
        <strain evidence="9 10">AP103</strain>
    </source>
</reference>
<name>I7ZA96_9GAMM</name>
<dbReference type="AlphaFoldDB" id="I7ZA96"/>
<protein>
    <recommendedName>
        <fullName evidence="11">Biopolymer transporter ExbD</fullName>
    </recommendedName>
</protein>
<evidence type="ECO:0000256" key="4">
    <source>
        <dbReference type="ARBA" id="ARBA00022692"/>
    </source>
</evidence>